<dbReference type="AlphaFoldDB" id="A0A8T7M795"/>
<reference evidence="15" key="2">
    <citation type="journal article" date="2024" name="Nature">
        <title>Anoxygenic phototroph of the Chloroflexota uses a type I reaction centre.</title>
        <authorList>
            <person name="Tsuji J.M."/>
            <person name="Shaw N.A."/>
            <person name="Nagashima S."/>
            <person name="Venkiteswaran J.J."/>
            <person name="Schiff S.L."/>
            <person name="Watanabe T."/>
            <person name="Fukui M."/>
            <person name="Hanada S."/>
            <person name="Tank M."/>
            <person name="Neufeld J.D."/>
        </authorList>
    </citation>
    <scope>NUCLEOTIDE SEQUENCE</scope>
    <source>
        <strain evidence="15">L227-S17</strain>
    </source>
</reference>
<evidence type="ECO:0000313" key="16">
    <source>
        <dbReference type="Proteomes" id="UP000521676"/>
    </source>
</evidence>
<feature type="transmembrane region" description="Helical" evidence="12">
    <location>
        <begin position="125"/>
        <end position="146"/>
    </location>
</feature>
<dbReference type="Pfam" id="PF12911">
    <property type="entry name" value="OppC_N"/>
    <property type="match status" value="1"/>
</dbReference>
<dbReference type="EMBL" id="CP128400">
    <property type="protein sequence ID" value="WJW69922.1"/>
    <property type="molecule type" value="Genomic_DNA"/>
</dbReference>
<keyword evidence="4" id="KW-0997">Cell inner membrane</keyword>
<dbReference type="InterPro" id="IPR025966">
    <property type="entry name" value="OppC_N"/>
</dbReference>
<evidence type="ECO:0000256" key="1">
    <source>
        <dbReference type="ARBA" id="ARBA00004429"/>
    </source>
</evidence>
<dbReference type="GO" id="GO:0005886">
    <property type="term" value="C:plasma membrane"/>
    <property type="evidence" value="ECO:0007669"/>
    <property type="project" value="UniProtKB-SubCell"/>
</dbReference>
<dbReference type="InterPro" id="IPR035906">
    <property type="entry name" value="MetI-like_sf"/>
</dbReference>
<dbReference type="GO" id="GO:0055085">
    <property type="term" value="P:transmembrane transport"/>
    <property type="evidence" value="ECO:0007669"/>
    <property type="project" value="InterPro"/>
</dbReference>
<dbReference type="Proteomes" id="UP001431572">
    <property type="component" value="Chromosome 2"/>
</dbReference>
<feature type="domain" description="ABC transmembrane type-1" evidence="13">
    <location>
        <begin position="123"/>
        <end position="313"/>
    </location>
</feature>
<evidence type="ECO:0000259" key="13">
    <source>
        <dbReference type="PROSITE" id="PS50928"/>
    </source>
</evidence>
<comment type="similarity">
    <text evidence="10">Belongs to the binding-protein-dependent transport system permease family. OppBC subfamily.</text>
</comment>
<keyword evidence="7" id="KW-0653">Protein transport</keyword>
<dbReference type="InterPro" id="IPR000515">
    <property type="entry name" value="MetI-like"/>
</dbReference>
<dbReference type="CDD" id="cd06261">
    <property type="entry name" value="TM_PBP2"/>
    <property type="match status" value="1"/>
</dbReference>
<evidence type="ECO:0000256" key="2">
    <source>
        <dbReference type="ARBA" id="ARBA00022448"/>
    </source>
</evidence>
<accession>A0A8T7M795</accession>
<feature type="transmembrane region" description="Helical" evidence="12">
    <location>
        <begin position="185"/>
        <end position="205"/>
    </location>
</feature>
<name>A0A8T7M795_9CHLR</name>
<keyword evidence="5 12" id="KW-0812">Transmembrane</keyword>
<keyword evidence="6" id="KW-0571">Peptide transport</keyword>
<evidence type="ECO:0000256" key="6">
    <source>
        <dbReference type="ARBA" id="ARBA00022856"/>
    </source>
</evidence>
<reference evidence="14 16" key="1">
    <citation type="submission" date="2020-06" db="EMBL/GenBank/DDBJ databases">
        <title>Anoxygenic phototrophic Chloroflexota member uses a Type I reaction center.</title>
        <authorList>
            <person name="Tsuji J.M."/>
            <person name="Shaw N.A."/>
            <person name="Nagashima S."/>
            <person name="Venkiteswaran J."/>
            <person name="Schiff S.L."/>
            <person name="Hanada S."/>
            <person name="Tank M."/>
            <person name="Neufeld J.D."/>
        </authorList>
    </citation>
    <scope>NUCLEOTIDE SEQUENCE [LARGE SCALE GENOMIC DNA]</scope>
    <source>
        <strain evidence="14">L227-S17</strain>
    </source>
</reference>
<feature type="transmembrane region" description="Helical" evidence="12">
    <location>
        <begin position="52"/>
        <end position="73"/>
    </location>
</feature>
<evidence type="ECO:0000256" key="11">
    <source>
        <dbReference type="ARBA" id="ARBA00072251"/>
    </source>
</evidence>
<keyword evidence="17" id="KW-1185">Reference proteome</keyword>
<dbReference type="GO" id="GO:0015833">
    <property type="term" value="P:peptide transport"/>
    <property type="evidence" value="ECO:0007669"/>
    <property type="project" value="UniProtKB-KW"/>
</dbReference>
<protein>
    <recommendedName>
        <fullName evidence="11">Oligopeptide transport system permease protein OppC</fullName>
    </recommendedName>
</protein>
<evidence type="ECO:0000313" key="17">
    <source>
        <dbReference type="Proteomes" id="UP001431572"/>
    </source>
</evidence>
<keyword evidence="9 12" id="KW-0472">Membrane</keyword>
<evidence type="ECO:0000256" key="7">
    <source>
        <dbReference type="ARBA" id="ARBA00022927"/>
    </source>
</evidence>
<dbReference type="GO" id="GO:0015031">
    <property type="term" value="P:protein transport"/>
    <property type="evidence" value="ECO:0007669"/>
    <property type="project" value="UniProtKB-KW"/>
</dbReference>
<evidence type="ECO:0000256" key="4">
    <source>
        <dbReference type="ARBA" id="ARBA00022519"/>
    </source>
</evidence>
<evidence type="ECO:0000256" key="12">
    <source>
        <dbReference type="RuleBase" id="RU363032"/>
    </source>
</evidence>
<evidence type="ECO:0000313" key="14">
    <source>
        <dbReference type="EMBL" id="NWJ48017.1"/>
    </source>
</evidence>
<feature type="transmembrane region" description="Helical" evidence="12">
    <location>
        <begin position="292"/>
        <end position="312"/>
    </location>
</feature>
<comment type="subcellular location">
    <subcellularLocation>
        <location evidence="1">Cell inner membrane</location>
        <topology evidence="1">Multi-pass membrane protein</topology>
    </subcellularLocation>
    <subcellularLocation>
        <location evidence="12">Cell membrane</location>
        <topology evidence="12">Multi-pass membrane protein</topology>
    </subcellularLocation>
</comment>
<dbReference type="SUPFAM" id="SSF161098">
    <property type="entry name" value="MetI-like"/>
    <property type="match status" value="1"/>
</dbReference>
<evidence type="ECO:0000313" key="15">
    <source>
        <dbReference type="EMBL" id="WJW69922.1"/>
    </source>
</evidence>
<sequence>MAEVHTPKGTVVEEQPNLDAAAIAAQTLGAPKSAKPSSLWRDARRRFIKNKLAIAGIVIMLIIVIPVIGADVFQRYDPTISQYNRAPGAPRLFDQNYQAPSEKFWFGTDGQDRDLWARMLHGGRVSLLVGVFVQVMVLTLGVPLGLISGFFGGKIDTFIMFIVNIFYAFPSILAGLLFLSAFGSSIIWVLIAVGIGLWPPMARLIRGQVLSLREKEFVEAARAIGVKNSKLMFRHIFPNTLGPIIVSVSFGVPQAIQIEAFYGFIGISVPPPATSWGQLVNEGFRAFQSNPITILLIPAMAIALTCMSLNFIGDGLRDAFDPKTKNK</sequence>
<dbReference type="RefSeq" id="WP_341471796.1">
    <property type="nucleotide sequence ID" value="NZ_CP128400.1"/>
</dbReference>
<dbReference type="PROSITE" id="PS50928">
    <property type="entry name" value="ABC_TM1"/>
    <property type="match status" value="1"/>
</dbReference>
<evidence type="ECO:0000256" key="10">
    <source>
        <dbReference type="ARBA" id="ARBA00024202"/>
    </source>
</evidence>
<evidence type="ECO:0000256" key="5">
    <source>
        <dbReference type="ARBA" id="ARBA00022692"/>
    </source>
</evidence>
<gene>
    <name evidence="14" type="ORF">HXX08_19350</name>
    <name evidence="15" type="ORF">OZ401_003552</name>
</gene>
<keyword evidence="3" id="KW-1003">Cell membrane</keyword>
<dbReference type="PANTHER" id="PTHR43386">
    <property type="entry name" value="OLIGOPEPTIDE TRANSPORT SYSTEM PERMEASE PROTEIN APPC"/>
    <property type="match status" value="1"/>
</dbReference>
<evidence type="ECO:0000256" key="3">
    <source>
        <dbReference type="ARBA" id="ARBA00022475"/>
    </source>
</evidence>
<dbReference type="EMBL" id="JACATZ010000003">
    <property type="protein sequence ID" value="NWJ48017.1"/>
    <property type="molecule type" value="Genomic_DNA"/>
</dbReference>
<evidence type="ECO:0000256" key="9">
    <source>
        <dbReference type="ARBA" id="ARBA00023136"/>
    </source>
</evidence>
<dbReference type="Gene3D" id="1.10.3720.10">
    <property type="entry name" value="MetI-like"/>
    <property type="match status" value="1"/>
</dbReference>
<organism evidence="14 16">
    <name type="scientific">Candidatus Chlorohelix allophototropha</name>
    <dbReference type="NCBI Taxonomy" id="3003348"/>
    <lineage>
        <taxon>Bacteria</taxon>
        <taxon>Bacillati</taxon>
        <taxon>Chloroflexota</taxon>
        <taxon>Chloroflexia</taxon>
        <taxon>Candidatus Chloroheliales</taxon>
        <taxon>Candidatus Chloroheliaceae</taxon>
        <taxon>Candidatus Chlorohelix</taxon>
    </lineage>
</organism>
<dbReference type="Proteomes" id="UP000521676">
    <property type="component" value="Unassembled WGS sequence"/>
</dbReference>
<proteinExistence type="inferred from homology"/>
<dbReference type="PANTHER" id="PTHR43386:SF2">
    <property type="entry name" value="OLIGOPEPTIDE TRANSPORT SYSTEM PERMEASE PROTEIN OPPC"/>
    <property type="match status" value="1"/>
</dbReference>
<keyword evidence="2 12" id="KW-0813">Transport</keyword>
<dbReference type="Pfam" id="PF00528">
    <property type="entry name" value="BPD_transp_1"/>
    <property type="match status" value="1"/>
</dbReference>
<keyword evidence="8 12" id="KW-1133">Transmembrane helix</keyword>
<evidence type="ECO:0000256" key="8">
    <source>
        <dbReference type="ARBA" id="ARBA00022989"/>
    </source>
</evidence>
<feature type="transmembrane region" description="Helical" evidence="12">
    <location>
        <begin position="158"/>
        <end position="179"/>
    </location>
</feature>
<dbReference type="InterPro" id="IPR050366">
    <property type="entry name" value="BP-dependent_transpt_permease"/>
</dbReference>